<dbReference type="Pfam" id="PF13365">
    <property type="entry name" value="Trypsin_2"/>
    <property type="match status" value="1"/>
</dbReference>
<gene>
    <name evidence="3" type="primary">LOC108902350</name>
</gene>
<reference evidence="3" key="1">
    <citation type="submission" date="2025-08" db="UniProtKB">
        <authorList>
            <consortium name="RefSeq"/>
        </authorList>
    </citation>
    <scope>IDENTIFICATION</scope>
    <source>
        <tissue evidence="3">Brain</tissue>
    </source>
</reference>
<dbReference type="SUPFAM" id="SSF50494">
    <property type="entry name" value="Trypsin-like serine proteases"/>
    <property type="match status" value="1"/>
</dbReference>
<dbReference type="InterPro" id="IPR043504">
    <property type="entry name" value="Peptidase_S1_PA_chymotrypsin"/>
</dbReference>
<dbReference type="GO" id="GO:0005634">
    <property type="term" value="C:nucleus"/>
    <property type="evidence" value="ECO:0007669"/>
    <property type="project" value="TreeGrafter"/>
</dbReference>
<name>A0AAJ8B393_LATCA</name>
<feature type="region of interest" description="Disordered" evidence="1">
    <location>
        <begin position="551"/>
        <end position="574"/>
    </location>
</feature>
<proteinExistence type="predicted"/>
<dbReference type="GO" id="GO:0006260">
    <property type="term" value="P:DNA replication"/>
    <property type="evidence" value="ECO:0007669"/>
    <property type="project" value="TreeGrafter"/>
</dbReference>
<sequence>MGDNDSGSVGRHSHQFKVKFSPKDRKEYTIDCDQPRTVLEVIKSDKKYKEKITYAADDENIVIQLGSADKKQIIATHFPCSCIREGESLVIFCKTKKIEEARDQHDKEIKPRDKYSVIYIDKEGGVHTKTKELFRSNAVKQFKYLCVYGEKGTTVEEALKRDGRFIDDLGKFKLSDNENPNVLTECTQKVDNLDQKAFKICLLRKKRGQRRHESVSDVPEPSAVSVKTALEKSGSSNTKKIYELLRQQFPDLKKWMEERFTGDSYQEELKLRKENFGKIQQSFSEVHRVRKLLKLGESVCKIVVKDVCEGTGFVLFDNFILTNAHLFKGHVDETKFQVDTDVLALFDYEEPEPDINYYYFTCKKTLIDLDVELDYAVIELNPEGQRPNKKTTKKIKVPPGLLEKFGPMPQDSEACIIGHPAGGVKKIDPICIIEKRDQAVRDQFIVHSVFNRTEEQGIENIMMGGNKADYVVTEDTFMYHGSSGSPVFDADGRVFGLHSAGYTYGFPQHTKSVIEFVHSLLTIFNKFVSNLKEKGDEKLLEKVEEKAKKNTHLKTIVGAEQADSDSDPESMDSS</sequence>
<accession>A0AAJ8B393</accession>
<evidence type="ECO:0000313" key="2">
    <source>
        <dbReference type="Proteomes" id="UP000694890"/>
    </source>
</evidence>
<dbReference type="GeneID" id="108902350"/>
<evidence type="ECO:0000256" key="1">
    <source>
        <dbReference type="SAM" id="MobiDB-lite"/>
    </source>
</evidence>
<dbReference type="KEGG" id="lcf:108902350"/>
<dbReference type="AlphaFoldDB" id="A0AAJ8B393"/>
<dbReference type="PANTHER" id="PTHR14389">
    <property type="entry name" value="SI:CH1073-475A24.1"/>
    <property type="match status" value="1"/>
</dbReference>
<feature type="compositionally biased region" description="Acidic residues" evidence="1">
    <location>
        <begin position="562"/>
        <end position="574"/>
    </location>
</feature>
<dbReference type="Gene3D" id="2.40.10.10">
    <property type="entry name" value="Trypsin-like serine proteases"/>
    <property type="match status" value="2"/>
</dbReference>
<dbReference type="GO" id="GO:0000785">
    <property type="term" value="C:chromatin"/>
    <property type="evidence" value="ECO:0007669"/>
    <property type="project" value="TreeGrafter"/>
</dbReference>
<evidence type="ECO:0000313" key="3">
    <source>
        <dbReference type="RefSeq" id="XP_050924473.1"/>
    </source>
</evidence>
<dbReference type="RefSeq" id="XP_050924473.1">
    <property type="nucleotide sequence ID" value="XM_051068516.1"/>
</dbReference>
<dbReference type="InterPro" id="IPR009003">
    <property type="entry name" value="Peptidase_S1_PA"/>
</dbReference>
<protein>
    <submittedName>
        <fullName evidence="3">Serine protease FAM111A-like</fullName>
    </submittedName>
</protein>
<dbReference type="PANTHER" id="PTHR14389:SF3">
    <property type="entry name" value="PROTEIN FAM111A-LIKE"/>
    <property type="match status" value="1"/>
</dbReference>
<dbReference type="Proteomes" id="UP000694890">
    <property type="component" value="Unplaced"/>
</dbReference>
<organism evidence="2 3">
    <name type="scientific">Lates calcarifer</name>
    <name type="common">Barramundi</name>
    <name type="synonym">Holocentrus calcarifer</name>
    <dbReference type="NCBI Taxonomy" id="8187"/>
    <lineage>
        <taxon>Eukaryota</taxon>
        <taxon>Metazoa</taxon>
        <taxon>Chordata</taxon>
        <taxon>Craniata</taxon>
        <taxon>Vertebrata</taxon>
        <taxon>Euteleostomi</taxon>
        <taxon>Actinopterygii</taxon>
        <taxon>Neopterygii</taxon>
        <taxon>Teleostei</taxon>
        <taxon>Neoteleostei</taxon>
        <taxon>Acanthomorphata</taxon>
        <taxon>Carangaria</taxon>
        <taxon>Carangaria incertae sedis</taxon>
        <taxon>Centropomidae</taxon>
        <taxon>Lates</taxon>
    </lineage>
</organism>